<dbReference type="CTD" id="20200655"/>
<dbReference type="EnsemblMetazoa" id="HelroT164694">
    <property type="protein sequence ID" value="HelroP164694"/>
    <property type="gene ID" value="HelroG164694"/>
</dbReference>
<evidence type="ECO:0000313" key="1">
    <source>
        <dbReference type="EMBL" id="ESN92619.1"/>
    </source>
</evidence>
<reference evidence="1 3" key="2">
    <citation type="journal article" date="2013" name="Nature">
        <title>Insights into bilaterian evolution from three spiralian genomes.</title>
        <authorList>
            <person name="Simakov O."/>
            <person name="Marletaz F."/>
            <person name="Cho S.J."/>
            <person name="Edsinger-Gonzales E."/>
            <person name="Havlak P."/>
            <person name="Hellsten U."/>
            <person name="Kuo D.H."/>
            <person name="Larsson T."/>
            <person name="Lv J."/>
            <person name="Arendt D."/>
            <person name="Savage R."/>
            <person name="Osoegawa K."/>
            <person name="de Jong P."/>
            <person name="Grimwood J."/>
            <person name="Chapman J.A."/>
            <person name="Shapiro H."/>
            <person name="Aerts A."/>
            <person name="Otillar R.P."/>
            <person name="Terry A.Y."/>
            <person name="Boore J.L."/>
            <person name="Grigoriev I.V."/>
            <person name="Lindberg D.R."/>
            <person name="Seaver E.C."/>
            <person name="Weisblat D.A."/>
            <person name="Putnam N.H."/>
            <person name="Rokhsar D.S."/>
        </authorList>
    </citation>
    <scope>NUCLEOTIDE SEQUENCE</scope>
</reference>
<name>T1EVQ5_HELRO</name>
<sequence length="226" mass="26003">METENENLHNCNNNQENGDKVSSWLSVVTWFKSWLPERSVKLGEPNPKQKVAELIMCELNWQIKLAEMRRLEKEKEMKIQKTGVDYSWLVTNKPKIQSISEAKKLELEELCYRLDPDDCTEVIRQLWKASRDEPSATELPNVLQTIITNHIQEKQLKECNQGPAYNTNYLNLSTLSLTEWSRWVSSSVTNLFSQGGLDKISRNSSQELNSINSLEMVEMGVGPVDV</sequence>
<dbReference type="GeneID" id="20200655"/>
<dbReference type="KEGG" id="hro:HELRODRAFT_164694"/>
<dbReference type="RefSeq" id="XP_009028939.1">
    <property type="nucleotide sequence ID" value="XM_009030691.1"/>
</dbReference>
<dbReference type="EMBL" id="AMQM01001766">
    <property type="status" value="NOT_ANNOTATED_CDS"/>
    <property type="molecule type" value="Genomic_DNA"/>
</dbReference>
<dbReference type="OMA" id="ELIMCEL"/>
<dbReference type="InterPro" id="IPR028092">
    <property type="entry name" value="RD3"/>
</dbReference>
<dbReference type="AlphaFoldDB" id="T1EVQ5"/>
<reference evidence="3" key="1">
    <citation type="submission" date="2012-12" db="EMBL/GenBank/DDBJ databases">
        <authorList>
            <person name="Hellsten U."/>
            <person name="Grimwood J."/>
            <person name="Chapman J.A."/>
            <person name="Shapiro H."/>
            <person name="Aerts A."/>
            <person name="Otillar R.P."/>
            <person name="Terry A.Y."/>
            <person name="Boore J.L."/>
            <person name="Simakov O."/>
            <person name="Marletaz F."/>
            <person name="Cho S.-J."/>
            <person name="Edsinger-Gonzales E."/>
            <person name="Havlak P."/>
            <person name="Kuo D.-H."/>
            <person name="Larsson T."/>
            <person name="Lv J."/>
            <person name="Arendt D."/>
            <person name="Savage R."/>
            <person name="Osoegawa K."/>
            <person name="de Jong P."/>
            <person name="Lindberg D.R."/>
            <person name="Seaver E.C."/>
            <person name="Weisblat D.A."/>
            <person name="Putnam N.H."/>
            <person name="Grigoriev I.V."/>
            <person name="Rokhsar D.S."/>
        </authorList>
    </citation>
    <scope>NUCLEOTIDE SEQUENCE</scope>
</reference>
<dbReference type="Proteomes" id="UP000015101">
    <property type="component" value="Unassembled WGS sequence"/>
</dbReference>
<keyword evidence="3" id="KW-1185">Reference proteome</keyword>
<proteinExistence type="predicted"/>
<dbReference type="eggNOG" id="ENOG502QTP1">
    <property type="taxonomic scope" value="Eukaryota"/>
</dbReference>
<dbReference type="HOGENOM" id="CLU_1225982_0_0_1"/>
<dbReference type="OrthoDB" id="10072259at2759"/>
<dbReference type="Pfam" id="PF14473">
    <property type="entry name" value="RD3"/>
    <property type="match status" value="1"/>
</dbReference>
<evidence type="ECO:0000313" key="2">
    <source>
        <dbReference type="EnsemblMetazoa" id="HelroP164694"/>
    </source>
</evidence>
<dbReference type="EMBL" id="KB097639">
    <property type="protein sequence ID" value="ESN92619.1"/>
    <property type="molecule type" value="Genomic_DNA"/>
</dbReference>
<accession>T1EVQ5</accession>
<dbReference type="PANTHER" id="PTHR28489">
    <property type="entry name" value="RENTINAL DEGENERATION 3-LIKE"/>
    <property type="match status" value="1"/>
</dbReference>
<evidence type="ECO:0000313" key="3">
    <source>
        <dbReference type="Proteomes" id="UP000015101"/>
    </source>
</evidence>
<protein>
    <submittedName>
        <fullName evidence="1 2">Uncharacterized protein</fullName>
    </submittedName>
</protein>
<reference evidence="2" key="3">
    <citation type="submission" date="2015-06" db="UniProtKB">
        <authorList>
            <consortium name="EnsemblMetazoa"/>
        </authorList>
    </citation>
    <scope>IDENTIFICATION</scope>
</reference>
<gene>
    <name evidence="2" type="primary">20200655</name>
    <name evidence="1" type="ORF">HELRODRAFT_164694</name>
</gene>
<organism evidence="2 3">
    <name type="scientific">Helobdella robusta</name>
    <name type="common">Californian leech</name>
    <dbReference type="NCBI Taxonomy" id="6412"/>
    <lineage>
        <taxon>Eukaryota</taxon>
        <taxon>Metazoa</taxon>
        <taxon>Spiralia</taxon>
        <taxon>Lophotrochozoa</taxon>
        <taxon>Annelida</taxon>
        <taxon>Clitellata</taxon>
        <taxon>Hirudinea</taxon>
        <taxon>Rhynchobdellida</taxon>
        <taxon>Glossiphoniidae</taxon>
        <taxon>Helobdella</taxon>
    </lineage>
</organism>
<dbReference type="PANTHER" id="PTHR28489:SF2">
    <property type="entry name" value="RENTINAL DEGENERATION 3-LIKE"/>
    <property type="match status" value="1"/>
</dbReference>
<dbReference type="InParanoid" id="T1EVQ5"/>
<dbReference type="STRING" id="6412.T1EVQ5"/>